<evidence type="ECO:0000256" key="1">
    <source>
        <dbReference type="ARBA" id="ARBA00004141"/>
    </source>
</evidence>
<feature type="transmembrane region" description="Helical" evidence="2">
    <location>
        <begin position="186"/>
        <end position="205"/>
    </location>
</feature>
<feature type="transmembrane region" description="Helical" evidence="2">
    <location>
        <begin position="346"/>
        <end position="366"/>
    </location>
</feature>
<dbReference type="GO" id="GO:0016020">
    <property type="term" value="C:membrane"/>
    <property type="evidence" value="ECO:0007669"/>
    <property type="project" value="UniProtKB-SubCell"/>
</dbReference>
<name>A0A146K7E4_9EUKA</name>
<feature type="transmembrane region" description="Helical" evidence="2">
    <location>
        <begin position="290"/>
        <end position="311"/>
    </location>
</feature>
<gene>
    <name evidence="3" type="ORF">TPC1_16543</name>
</gene>
<feature type="non-terminal residue" evidence="3">
    <location>
        <position position="1"/>
    </location>
</feature>
<accession>A0A146K7E4</accession>
<dbReference type="PANTHER" id="PTHR16189">
    <property type="entry name" value="TRANSMEMBRANE PROTEIN 104-RELATED"/>
    <property type="match status" value="1"/>
</dbReference>
<dbReference type="EMBL" id="GDID01004861">
    <property type="protein sequence ID" value="JAP91745.1"/>
    <property type="molecule type" value="Transcribed_RNA"/>
</dbReference>
<evidence type="ECO:0000313" key="3">
    <source>
        <dbReference type="EMBL" id="JAP91745.1"/>
    </source>
</evidence>
<proteinExistence type="predicted"/>
<reference evidence="3" key="1">
    <citation type="submission" date="2015-07" db="EMBL/GenBank/DDBJ databases">
        <title>Adaptation to a free-living lifestyle via gene acquisitions in the diplomonad Trepomonas sp. PC1.</title>
        <authorList>
            <person name="Xu F."/>
            <person name="Jerlstrom-Hultqvist J."/>
            <person name="Kolisko M."/>
            <person name="Simpson A.G.B."/>
            <person name="Roger A.J."/>
            <person name="Svard S.G."/>
            <person name="Andersson J.O."/>
        </authorList>
    </citation>
    <scope>NUCLEOTIDE SEQUENCE</scope>
    <source>
        <strain evidence="3">PC1</strain>
    </source>
</reference>
<dbReference type="PANTHER" id="PTHR16189:SF0">
    <property type="entry name" value="TRANSMEMBRANE PROTEIN 104"/>
    <property type="match status" value="1"/>
</dbReference>
<keyword evidence="2" id="KW-0472">Membrane</keyword>
<feature type="transmembrane region" description="Helical" evidence="2">
    <location>
        <begin position="52"/>
        <end position="73"/>
    </location>
</feature>
<comment type="subcellular location">
    <subcellularLocation>
        <location evidence="1">Membrane</location>
        <topology evidence="1">Multi-pass membrane protein</topology>
    </subcellularLocation>
</comment>
<dbReference type="AlphaFoldDB" id="A0A146K7E4"/>
<sequence length="403" mass="45368">VEESSVQKSEIKEEKQTKEYEPLLPDPKINFSIPNDYALQISSLCKIYYGKLGFYIYQIAIIVYFFGTIWGYAQVVSSSLTSVVPFQFLPNYHESSWACSDPCQNYSQACSDAYWIWISVCIMISLMVFVNLSDQKILQTVFTICRFLVLGVTCIITIYCLSTQPFKDIVYPSNNFINPHVSMFKFDFQAIGSVFSSVTFSQIYHHSLPSLIQPTMHKDQGKLNRSVLISQVFLVLITILLALPGALYFGNDGADLITLNYQSWTGTGFVGDQPLFPAIISYFIRLMPPIYVLSAIPINGLTMALNAMELLPERHREKKSFQIAIKLLCVIPPIILGGFSRCLGVIIEFTGLMGFIIVLAPAILLIKAQKQCKTEFKTIKSQFSISALDNKYVIWAIVGFNLA</sequence>
<protein>
    <submittedName>
        <fullName evidence="3">Amino acid transporter family protein</fullName>
    </submittedName>
</protein>
<feature type="non-terminal residue" evidence="3">
    <location>
        <position position="403"/>
    </location>
</feature>
<feature type="transmembrane region" description="Helical" evidence="2">
    <location>
        <begin position="226"/>
        <end position="249"/>
    </location>
</feature>
<keyword evidence="2" id="KW-1133">Transmembrane helix</keyword>
<evidence type="ECO:0000256" key="2">
    <source>
        <dbReference type="SAM" id="Phobius"/>
    </source>
</evidence>
<feature type="transmembrane region" description="Helical" evidence="2">
    <location>
        <begin position="144"/>
        <end position="166"/>
    </location>
</feature>
<feature type="transmembrane region" description="Helical" evidence="2">
    <location>
        <begin position="114"/>
        <end position="132"/>
    </location>
</feature>
<feature type="transmembrane region" description="Helical" evidence="2">
    <location>
        <begin position="323"/>
        <end position="340"/>
    </location>
</feature>
<keyword evidence="2" id="KW-0812">Transmembrane</keyword>
<organism evidence="3">
    <name type="scientific">Trepomonas sp. PC1</name>
    <dbReference type="NCBI Taxonomy" id="1076344"/>
    <lineage>
        <taxon>Eukaryota</taxon>
        <taxon>Metamonada</taxon>
        <taxon>Diplomonadida</taxon>
        <taxon>Hexamitidae</taxon>
        <taxon>Hexamitinae</taxon>
        <taxon>Trepomonas</taxon>
    </lineage>
</organism>